<dbReference type="Gene3D" id="3.60.15.10">
    <property type="entry name" value="Ribonuclease Z/Hydroxyacylglutathione hydrolase-like"/>
    <property type="match status" value="1"/>
</dbReference>
<dbReference type="PANTHER" id="PTHR13754">
    <property type="entry name" value="METALLO-BETA-LACTAMASE SUPERFAMILY PROTEIN"/>
    <property type="match status" value="1"/>
</dbReference>
<organism evidence="2 3">
    <name type="scientific">Candidatus Roizmanbacteria bacterium CG_4_9_14_0_2_um_filter_36_12</name>
    <dbReference type="NCBI Taxonomy" id="1974837"/>
    <lineage>
        <taxon>Bacteria</taxon>
        <taxon>Candidatus Roizmaniibacteriota</taxon>
    </lineage>
</organism>
<sequence>MKITILVDNNTIPDALFYGESGLCLWIEVDGKNILFDTGYSNLYLENAKKLGIDLSKTDFIILSHGHNDHTVGLKYFPYPSKKITLITHPYTLYKKFYDKEYIGSPVLKDKADKLFTYIRTNKPYFITPNVVFLGEIKRQLDFEQNPTIGLTEIDGKKQPDKLVDDTGIAVKTKKGVFVITGCSHSGVCNIINQAKEIFKTKKVYSVIGGFHLMKTDNNRLNKTAGFLKQEVKSVYYPCHCTDFNAKHAIAKQTKVEEVFVSKIISV</sequence>
<protein>
    <submittedName>
        <fullName evidence="2">MBL fold metallo-hydrolase</fullName>
    </submittedName>
</protein>
<dbReference type="GO" id="GO:0016787">
    <property type="term" value="F:hydrolase activity"/>
    <property type="evidence" value="ECO:0007669"/>
    <property type="project" value="UniProtKB-KW"/>
</dbReference>
<dbReference type="SUPFAM" id="SSF56281">
    <property type="entry name" value="Metallo-hydrolase/oxidoreductase"/>
    <property type="match status" value="1"/>
</dbReference>
<reference evidence="3" key="1">
    <citation type="submission" date="2017-09" db="EMBL/GenBank/DDBJ databases">
        <title>Depth-based differentiation of microbial function through sediment-hosted aquifers and enrichment of novel symbionts in the deep terrestrial subsurface.</title>
        <authorList>
            <person name="Probst A.J."/>
            <person name="Ladd B."/>
            <person name="Jarett J.K."/>
            <person name="Geller-Mcgrath D.E."/>
            <person name="Sieber C.M.K."/>
            <person name="Emerson J.B."/>
            <person name="Anantharaman K."/>
            <person name="Thomas B.C."/>
            <person name="Malmstrom R."/>
            <person name="Stieglmeier M."/>
            <person name="Klingl A."/>
            <person name="Woyke T."/>
            <person name="Ryan C.M."/>
            <person name="Banfield J.F."/>
        </authorList>
    </citation>
    <scope>NUCLEOTIDE SEQUENCE [LARGE SCALE GENOMIC DNA]</scope>
</reference>
<feature type="domain" description="Metallo-beta-lactamase" evidence="1">
    <location>
        <begin position="21"/>
        <end position="189"/>
    </location>
</feature>
<evidence type="ECO:0000313" key="3">
    <source>
        <dbReference type="Proteomes" id="UP000229777"/>
    </source>
</evidence>
<keyword evidence="2" id="KW-0378">Hydrolase</keyword>
<evidence type="ECO:0000313" key="2">
    <source>
        <dbReference type="EMBL" id="PJC30923.1"/>
    </source>
</evidence>
<dbReference type="InterPro" id="IPR041712">
    <property type="entry name" value="DHPS-like_MBL-fold"/>
</dbReference>
<dbReference type="EMBL" id="PFSA01000086">
    <property type="protein sequence ID" value="PJC30923.1"/>
    <property type="molecule type" value="Genomic_DNA"/>
</dbReference>
<dbReference type="CDD" id="cd07713">
    <property type="entry name" value="DHPS-like_MBL-fold"/>
    <property type="match status" value="1"/>
</dbReference>
<dbReference type="Proteomes" id="UP000229777">
    <property type="component" value="Unassembled WGS sequence"/>
</dbReference>
<dbReference type="PANTHER" id="PTHR13754:SF18">
    <property type="entry name" value="7,8-DIHYDROPTERIN-6-METHYL-4-(BETA-D-RIBOFURANOSYL)-AMINOBENZENE-5'-PHOSPHATE SYNTHASE"/>
    <property type="match status" value="1"/>
</dbReference>
<dbReference type="InterPro" id="IPR001279">
    <property type="entry name" value="Metallo-B-lactamas"/>
</dbReference>
<dbReference type="Pfam" id="PF00753">
    <property type="entry name" value="Lactamase_B"/>
    <property type="match status" value="1"/>
</dbReference>
<proteinExistence type="predicted"/>
<dbReference type="AlphaFoldDB" id="A0A2M8EXN7"/>
<evidence type="ECO:0000259" key="1">
    <source>
        <dbReference type="Pfam" id="PF00753"/>
    </source>
</evidence>
<accession>A0A2M8EXN7</accession>
<gene>
    <name evidence="2" type="ORF">CO049_04765</name>
</gene>
<dbReference type="GO" id="GO:0016740">
    <property type="term" value="F:transferase activity"/>
    <property type="evidence" value="ECO:0007669"/>
    <property type="project" value="TreeGrafter"/>
</dbReference>
<name>A0A2M8EXN7_9BACT</name>
<dbReference type="InterPro" id="IPR036866">
    <property type="entry name" value="RibonucZ/Hydroxyglut_hydro"/>
</dbReference>
<dbReference type="InterPro" id="IPR052926">
    <property type="entry name" value="Metallo-beta-lactamase_dom"/>
</dbReference>
<comment type="caution">
    <text evidence="2">The sequence shown here is derived from an EMBL/GenBank/DDBJ whole genome shotgun (WGS) entry which is preliminary data.</text>
</comment>